<keyword evidence="2" id="KW-0808">Transferase</keyword>
<feature type="transmembrane region" description="Helical" evidence="1">
    <location>
        <begin position="136"/>
        <end position="155"/>
    </location>
</feature>
<dbReference type="EMBL" id="CP058579">
    <property type="protein sequence ID" value="QLG63217.1"/>
    <property type="molecule type" value="Genomic_DNA"/>
</dbReference>
<dbReference type="Proteomes" id="UP000509626">
    <property type="component" value="Chromosome"/>
</dbReference>
<gene>
    <name evidence="2" type="ORF">HUG12_16345</name>
</gene>
<feature type="transmembrane region" description="Helical" evidence="1">
    <location>
        <begin position="19"/>
        <end position="40"/>
    </location>
</feature>
<evidence type="ECO:0000313" key="3">
    <source>
        <dbReference type="Proteomes" id="UP000509626"/>
    </source>
</evidence>
<name>A0A7D5QBM1_9EURY</name>
<dbReference type="GO" id="GO:0016301">
    <property type="term" value="F:kinase activity"/>
    <property type="evidence" value="ECO:0007669"/>
    <property type="project" value="UniProtKB-KW"/>
</dbReference>
<keyword evidence="2" id="KW-0418">Kinase</keyword>
<feature type="transmembrane region" description="Helical" evidence="1">
    <location>
        <begin position="101"/>
        <end position="124"/>
    </location>
</feature>
<dbReference type="KEGG" id="halu:HUG12_16345"/>
<keyword evidence="1" id="KW-1133">Transmembrane helix</keyword>
<dbReference type="AlphaFoldDB" id="A0A7D5QBM1"/>
<keyword evidence="1" id="KW-0812">Transmembrane</keyword>
<accession>A0A7D5QBM1</accession>
<dbReference type="GeneID" id="56039062"/>
<keyword evidence="3" id="KW-1185">Reference proteome</keyword>
<feature type="transmembrane region" description="Helical" evidence="1">
    <location>
        <begin position="60"/>
        <end position="80"/>
    </location>
</feature>
<sequence length="159" mass="16383">MASETVTDVERRGITGHGWVSAALAGIVGGIAFGAMMQLMMPDVLEMAIPSLYGLGPGLAVGWLVHLFHSAAFGLVYAAIVRLDALAAYANRVTTGAGLGVAYGVLVWLFAASVVMPLWVGAVLPMNPPVPDFNPASLVGHAVFGVLLGALYPLLAARV</sequence>
<organism evidence="2 3">
    <name type="scientific">Halorarum salinum</name>
    <dbReference type="NCBI Taxonomy" id="2743089"/>
    <lineage>
        <taxon>Archaea</taxon>
        <taxon>Methanobacteriati</taxon>
        <taxon>Methanobacteriota</taxon>
        <taxon>Stenosarchaea group</taxon>
        <taxon>Halobacteria</taxon>
        <taxon>Halobacteriales</taxon>
        <taxon>Haloferacaceae</taxon>
        <taxon>Halorarum</taxon>
    </lineage>
</organism>
<protein>
    <submittedName>
        <fullName evidence="2">Histidine kinase</fullName>
    </submittedName>
</protein>
<keyword evidence="1" id="KW-0472">Membrane</keyword>
<proteinExistence type="predicted"/>
<dbReference type="OrthoDB" id="204680at2157"/>
<evidence type="ECO:0000313" key="2">
    <source>
        <dbReference type="EMBL" id="QLG63217.1"/>
    </source>
</evidence>
<dbReference type="RefSeq" id="WP_179269802.1">
    <property type="nucleotide sequence ID" value="NZ_CP058579.1"/>
</dbReference>
<evidence type="ECO:0000256" key="1">
    <source>
        <dbReference type="SAM" id="Phobius"/>
    </source>
</evidence>
<reference evidence="2 3" key="1">
    <citation type="submission" date="2020-06" db="EMBL/GenBank/DDBJ databases">
        <title>NJ-3-1, isolated from saline soil.</title>
        <authorList>
            <person name="Cui H.L."/>
            <person name="Shi X."/>
        </authorList>
    </citation>
    <scope>NUCLEOTIDE SEQUENCE [LARGE SCALE GENOMIC DNA]</scope>
    <source>
        <strain evidence="2 3">NJ-3-1</strain>
    </source>
</reference>